<dbReference type="Pfam" id="PF13193">
    <property type="entry name" value="AMP-binding_C"/>
    <property type="match status" value="1"/>
</dbReference>
<dbReference type="STRING" id="530584.SAMN05421630_105265"/>
<dbReference type="KEGG" id="pmad:BAY61_16085"/>
<dbReference type="OrthoDB" id="9803968at2"/>
<dbReference type="GO" id="GO:0031956">
    <property type="term" value="F:medium-chain fatty acid-CoA ligase activity"/>
    <property type="evidence" value="ECO:0007669"/>
    <property type="project" value="TreeGrafter"/>
</dbReference>
<accession>A0A222VQY8</accession>
<dbReference type="RefSeq" id="WP_091804678.1">
    <property type="nucleotide sequence ID" value="NZ_CP016353.1"/>
</dbReference>
<dbReference type="InterPro" id="IPR020845">
    <property type="entry name" value="AMP-binding_CS"/>
</dbReference>
<dbReference type="Proteomes" id="UP000199494">
    <property type="component" value="Unassembled WGS sequence"/>
</dbReference>
<dbReference type="Pfam" id="PF00501">
    <property type="entry name" value="AMP-binding"/>
    <property type="match status" value="1"/>
</dbReference>
<organism evidence="1 2">
    <name type="scientific">Prauserella marina</name>
    <dbReference type="NCBI Taxonomy" id="530584"/>
    <lineage>
        <taxon>Bacteria</taxon>
        <taxon>Bacillati</taxon>
        <taxon>Actinomycetota</taxon>
        <taxon>Actinomycetes</taxon>
        <taxon>Pseudonocardiales</taxon>
        <taxon>Pseudonocardiaceae</taxon>
        <taxon>Prauserella</taxon>
    </lineage>
</organism>
<dbReference type="PANTHER" id="PTHR43201">
    <property type="entry name" value="ACYL-COA SYNTHETASE"/>
    <property type="match status" value="1"/>
</dbReference>
<dbReference type="GO" id="GO:0006631">
    <property type="term" value="P:fatty acid metabolic process"/>
    <property type="evidence" value="ECO:0007669"/>
    <property type="project" value="TreeGrafter"/>
</dbReference>
<dbReference type="AlphaFoldDB" id="A0A222VQY8"/>
<keyword evidence="2" id="KW-1185">Reference proteome</keyword>
<dbReference type="PROSITE" id="PS00455">
    <property type="entry name" value="AMP_BINDING"/>
    <property type="match status" value="1"/>
</dbReference>
<keyword evidence="1" id="KW-0436">Ligase</keyword>
<dbReference type="Gene3D" id="3.30.300.30">
    <property type="match status" value="1"/>
</dbReference>
<dbReference type="PANTHER" id="PTHR43201:SF32">
    <property type="entry name" value="2-SUCCINYLBENZOATE--COA LIGASE, CHLOROPLASTIC_PEROXISOMAL"/>
    <property type="match status" value="1"/>
</dbReference>
<dbReference type="InterPro" id="IPR000873">
    <property type="entry name" value="AMP-dep_synth/lig_dom"/>
</dbReference>
<dbReference type="EMBL" id="FMZE01000005">
    <property type="protein sequence ID" value="SDD03150.1"/>
    <property type="molecule type" value="Genomic_DNA"/>
</dbReference>
<reference evidence="1 2" key="1">
    <citation type="submission" date="2016-10" db="EMBL/GenBank/DDBJ databases">
        <authorList>
            <person name="de Groot N.N."/>
        </authorList>
    </citation>
    <scope>NUCLEOTIDE SEQUENCE [LARGE SCALE GENOMIC DNA]</scope>
    <source>
        <strain evidence="1 2">CGMCC 4.5506</strain>
    </source>
</reference>
<dbReference type="Gene3D" id="3.40.50.12780">
    <property type="entry name" value="N-terminal domain of ligase-like"/>
    <property type="match status" value="1"/>
</dbReference>
<gene>
    <name evidence="1" type="ORF">SAMN05421630_105265</name>
</gene>
<evidence type="ECO:0000313" key="1">
    <source>
        <dbReference type="EMBL" id="SDD03150.1"/>
    </source>
</evidence>
<dbReference type="InterPro" id="IPR045851">
    <property type="entry name" value="AMP-bd_C_sf"/>
</dbReference>
<name>A0A222VQY8_9PSEU</name>
<proteinExistence type="predicted"/>
<sequence length="542" mass="57545">MSTREQALAKLTAPGAPFEIRTEDVRGEALPVFAGRQRCLGELLRASTAFGEADYLVTEHGGISFAEHHAAVAALATGLREEYGVGRGDRVALCAANGPEWIIAFWATVALGAVAVGMNSMWAGDEIGYGLSLTRPVVLVADERRAARGGASGIPLLSVERDLPALVAKYRGAGLPSLTVDEDDPAVILFTSGTTGRAKGATHSHRNVIAACWFHLLNDAIAAELGHPQAGRRFLLATPLFHIAALHNLAVVRLAVGDTAVIHLGKFDIDRVVALIEQERVTNWGAVPTMVSRLVERLEQPGGGGRDLSSLRTISVGSAPSSPALKQRLRAVLPSAGKTLGTTYGLTESSTAATLASAAELRADPDTVGRPVPTMSVEIRGTDGRPVAEGTEGEIWLRGPQLMLGYWGDPEATEAASAPHGWFRTGDLGTMSGGALRVSSRRSDLILRGAENVYPAEVETQLAAHPSVRECIVLGLAHPDLGQEVGAVVVLRAEGEVSETELREHLLARLARYKVPSRWLLTTRELPRNATGKVERAKVRLP</sequence>
<protein>
    <submittedName>
        <fullName evidence="1">Acyl-CoA synthetase (AMP-forming)/AMP-acid ligase II</fullName>
    </submittedName>
</protein>
<dbReference type="InterPro" id="IPR042099">
    <property type="entry name" value="ANL_N_sf"/>
</dbReference>
<dbReference type="InterPro" id="IPR025110">
    <property type="entry name" value="AMP-bd_C"/>
</dbReference>
<evidence type="ECO:0000313" key="2">
    <source>
        <dbReference type="Proteomes" id="UP000199494"/>
    </source>
</evidence>
<dbReference type="SUPFAM" id="SSF56801">
    <property type="entry name" value="Acetyl-CoA synthetase-like"/>
    <property type="match status" value="1"/>
</dbReference>